<feature type="domain" description="Cytidyltransferase-like" evidence="3">
    <location>
        <begin position="45"/>
        <end position="175"/>
    </location>
</feature>
<dbReference type="AlphaFoldDB" id="A0A0G1L6W5"/>
<dbReference type="InterPro" id="IPR050385">
    <property type="entry name" value="Archaeal_FAD_synthase"/>
</dbReference>
<dbReference type="STRING" id="1618646.UW57_C0001G0089"/>
<reference evidence="4 5" key="1">
    <citation type="journal article" date="2015" name="Nature">
        <title>rRNA introns, odd ribosomes, and small enigmatic genomes across a large radiation of phyla.</title>
        <authorList>
            <person name="Brown C.T."/>
            <person name="Hug L.A."/>
            <person name="Thomas B.C."/>
            <person name="Sharon I."/>
            <person name="Castelle C.J."/>
            <person name="Singh A."/>
            <person name="Wilkins M.J."/>
            <person name="Williams K.H."/>
            <person name="Banfield J.F."/>
        </authorList>
    </citation>
    <scope>NUCLEOTIDE SEQUENCE [LARGE SCALE GENOMIC DNA]</scope>
</reference>
<evidence type="ECO:0000259" key="3">
    <source>
        <dbReference type="Pfam" id="PF01467"/>
    </source>
</evidence>
<dbReference type="PANTHER" id="PTHR43793">
    <property type="entry name" value="FAD SYNTHASE"/>
    <property type="match status" value="1"/>
</dbReference>
<dbReference type="Proteomes" id="UP000034652">
    <property type="component" value="Unassembled WGS sequence"/>
</dbReference>
<dbReference type="SUPFAM" id="SSF52374">
    <property type="entry name" value="Nucleotidylyl transferase"/>
    <property type="match status" value="1"/>
</dbReference>
<organism evidence="4 5">
    <name type="scientific">Candidatus Giovannonibacteria bacterium GW2011_GWA1_44_29</name>
    <dbReference type="NCBI Taxonomy" id="1618646"/>
    <lineage>
        <taxon>Bacteria</taxon>
        <taxon>Candidatus Giovannoniibacteriota</taxon>
    </lineage>
</organism>
<dbReference type="Gene3D" id="3.40.50.620">
    <property type="entry name" value="HUPs"/>
    <property type="match status" value="1"/>
</dbReference>
<gene>
    <name evidence="4" type="ORF">UW57_C0001G0089</name>
</gene>
<accession>A0A0G1L6W5</accession>
<comment type="caution">
    <text evidence="4">The sequence shown here is derived from an EMBL/GenBank/DDBJ whole genome shotgun (WGS) entry which is preliminary data.</text>
</comment>
<dbReference type="GO" id="GO:0016779">
    <property type="term" value="F:nucleotidyltransferase activity"/>
    <property type="evidence" value="ECO:0007669"/>
    <property type="project" value="UniProtKB-KW"/>
</dbReference>
<dbReference type="Pfam" id="PF01467">
    <property type="entry name" value="CTP_transf_like"/>
    <property type="match status" value="1"/>
</dbReference>
<dbReference type="InterPro" id="IPR004821">
    <property type="entry name" value="Cyt_trans-like"/>
</dbReference>
<dbReference type="InterPro" id="IPR014729">
    <property type="entry name" value="Rossmann-like_a/b/a_fold"/>
</dbReference>
<dbReference type="EMBL" id="LCIV01000001">
    <property type="protein sequence ID" value="KKT64362.1"/>
    <property type="molecule type" value="Genomic_DNA"/>
</dbReference>
<evidence type="ECO:0000313" key="4">
    <source>
        <dbReference type="EMBL" id="KKT64362.1"/>
    </source>
</evidence>
<proteinExistence type="predicted"/>
<protein>
    <submittedName>
        <fullName evidence="4">Bifunctional synthase/transferase</fullName>
    </submittedName>
</protein>
<evidence type="ECO:0000256" key="1">
    <source>
        <dbReference type="ARBA" id="ARBA00022679"/>
    </source>
</evidence>
<evidence type="ECO:0000256" key="2">
    <source>
        <dbReference type="ARBA" id="ARBA00022695"/>
    </source>
</evidence>
<evidence type="ECO:0000313" key="5">
    <source>
        <dbReference type="Proteomes" id="UP000034652"/>
    </source>
</evidence>
<sequence>MNKNNPQNNASSELVLTLRKKIVRDYGTLNKILRGLRLAGYKIVLTIGSWDMLHIGHVRYLIAGKEKGNILVVGTDSDRVVKKTKGAHRPIIPEDERMEMLSYQLPVDFVTRIDDVDKKGQWKCGLLRRIKPDVFIAVKGDSYSPKQKQEIRKYCNKLVVLPRQAENTSSTAIIQEALKKNLSVMMSLLDTRGGKS</sequence>
<keyword evidence="1 4" id="KW-0808">Transferase</keyword>
<keyword evidence="2" id="KW-0548">Nucleotidyltransferase</keyword>
<dbReference type="NCBIfam" id="TIGR00125">
    <property type="entry name" value="cyt_tran_rel"/>
    <property type="match status" value="1"/>
</dbReference>
<dbReference type="PANTHER" id="PTHR43793:SF2">
    <property type="entry name" value="BIFUNCTIONAL PROTEIN HLDE"/>
    <property type="match status" value="1"/>
</dbReference>
<name>A0A0G1L6W5_9BACT</name>